<evidence type="ECO:0000256" key="6">
    <source>
        <dbReference type="ARBA" id="ARBA00039231"/>
    </source>
</evidence>
<dbReference type="PANTHER" id="PTHR23083:SF464">
    <property type="entry name" value="TETRATRICOPEPTIDE REPEAT DOMAIN 7, ISOFORM A"/>
    <property type="match status" value="1"/>
</dbReference>
<dbReference type="InterPro" id="IPR051722">
    <property type="entry name" value="Endocytosis_PI4K-reg_protein"/>
</dbReference>
<evidence type="ECO:0000256" key="5">
    <source>
        <dbReference type="ARBA" id="ARBA00038251"/>
    </source>
</evidence>
<gene>
    <name evidence="7" type="ORF">SAMEA4029010_CIC11G00000002977</name>
</gene>
<evidence type="ECO:0000313" key="8">
    <source>
        <dbReference type="Proteomes" id="UP000182334"/>
    </source>
</evidence>
<dbReference type="PANTHER" id="PTHR23083">
    <property type="entry name" value="TETRATRICOPEPTIDE REPEAT PROTEIN, TPR"/>
    <property type="match status" value="1"/>
</dbReference>
<reference evidence="7 8" key="1">
    <citation type="submission" date="2016-10" db="EMBL/GenBank/DDBJ databases">
        <authorList>
            <person name="de Groot N.N."/>
        </authorList>
    </citation>
    <scope>NUCLEOTIDE SEQUENCE [LARGE SCALE GENOMIC DNA]</scope>
    <source>
        <strain evidence="7 8">CBS 141442</strain>
    </source>
</reference>
<organism evidence="7 8">
    <name type="scientific">Sungouiella intermedia</name>
    <dbReference type="NCBI Taxonomy" id="45354"/>
    <lineage>
        <taxon>Eukaryota</taxon>
        <taxon>Fungi</taxon>
        <taxon>Dikarya</taxon>
        <taxon>Ascomycota</taxon>
        <taxon>Saccharomycotina</taxon>
        <taxon>Pichiomycetes</taxon>
        <taxon>Metschnikowiaceae</taxon>
        <taxon>Sungouiella</taxon>
    </lineage>
</organism>
<proteinExistence type="inferred from homology"/>
<dbReference type="EMBL" id="LT635756">
    <property type="protein sequence ID" value="SGZ46991.1"/>
    <property type="molecule type" value="Genomic_DNA"/>
</dbReference>
<name>A0A1L0B7E5_9ASCO</name>
<accession>A0A1L0B7E5</accession>
<dbReference type="Gene3D" id="1.25.40.10">
    <property type="entry name" value="Tetratricopeptide repeat domain"/>
    <property type="match status" value="2"/>
</dbReference>
<dbReference type="Proteomes" id="UP000182334">
    <property type="component" value="Chromosome I"/>
</dbReference>
<dbReference type="SUPFAM" id="SSF48452">
    <property type="entry name" value="TPR-like"/>
    <property type="match status" value="2"/>
</dbReference>
<dbReference type="OrthoDB" id="29013at2759"/>
<comment type="similarity">
    <text evidence="5">Belongs to the YPP1 family.</text>
</comment>
<dbReference type="InterPro" id="IPR011990">
    <property type="entry name" value="TPR-like_helical_dom_sf"/>
</dbReference>
<dbReference type="GO" id="GO:0006897">
    <property type="term" value="P:endocytosis"/>
    <property type="evidence" value="ECO:0007669"/>
    <property type="project" value="UniProtKB-KW"/>
</dbReference>
<evidence type="ECO:0000256" key="3">
    <source>
        <dbReference type="ARBA" id="ARBA00004463"/>
    </source>
</evidence>
<evidence type="ECO:0000256" key="1">
    <source>
        <dbReference type="ARBA" id="ARBA00002550"/>
    </source>
</evidence>
<comment type="subcellular location">
    <subcellularLocation>
        <location evidence="2">Cell membrane</location>
        <topology evidence="2">Peripheral membrane protein</topology>
        <orientation evidence="2">Cytoplasmic side</orientation>
    </subcellularLocation>
    <subcellularLocation>
        <location evidence="3">Cytoplasmic granule</location>
    </subcellularLocation>
</comment>
<evidence type="ECO:0000256" key="4">
    <source>
        <dbReference type="ARBA" id="ARBA00022583"/>
    </source>
</evidence>
<sequence>MFIESSPHDKYMGVLSLSSFPKNVLDFQESQVFFQQIIFVDYQLMLIIQHEFSGKIFARSSPSRTPEITMEKISDLITYAQSVDANYSSANKSSYEKLYFVVVLAHLYHLSSDSEGCQETLRSIKFNVKEFDSQNQADFIAYVTARYHALRGGSSSDSYSSWIDYLVNLKQYGSKSMVAANDWNDVIFKNMLVLLSSNGSSPLRFRDLLSQIFSDNACSLVAMANFAMRPENEKYILKEFRVDYISFLAELLTNKIKQAVEFPNASSDDKLDLEFVESLYESLNDISSHRPVITYFLKPSLSKKFLINMTEKTYQSQIVLLNLVRTLIDANEFDEAMGAFKTYATYVEKDAQQNNGQTPNILEVIDVYATCLYDFNPLRSIIPDSNSESKKFKYNTLESVVDDLNLFAKSLIAYLQKFTSIAELSYDAELGTFADNPLSFLFHRYNTNFLPSDKSKIVRILSKAWFSLGQFYHYLTIYGSADAGILQANISRVVLYYKNCLIINSTGSPLYLFNYAWALAQTQALNPAVRLCKFILKRYPESFKTWNLLVLVSSALEQEASSQESTAKNFDRSTILDSLVDEEKSKGEQDKDKATHVATTQLEKFIEDALNIAGLYMVKNRQNGVALTFQAKYEILQLKMTELAVWEANQGVEYILESVVEIFALYRELFQESIEDSGFNRTFSGISRAEGRWSHRPSVMDPADVSVMASKDKPKDKTLAKQRILRLSQVAQESSGKLHRTPSKVLRAPKTAAAVASKQDEELILQEIWLWTASIYLKLGLLEEAEQCIVEAETVQKPNVKTFTYLGLLTSKSRKFLSLQEYERSLEVFHTLQERYNKKAYGTTLLGMCKLFITDDQIDNSLFISSKDRDAGLIRLKNYLEQYSLCWPYGANSPELWYYLSTIYEKFDDKVLYKKALWKCVELETTRPVRSYAVCDDFY</sequence>
<dbReference type="STRING" id="45354.A0A1L0B7E5"/>
<evidence type="ECO:0000313" key="7">
    <source>
        <dbReference type="EMBL" id="SGZ46991.1"/>
    </source>
</evidence>
<keyword evidence="4" id="KW-0254">Endocytosis</keyword>
<evidence type="ECO:0000256" key="2">
    <source>
        <dbReference type="ARBA" id="ARBA00004413"/>
    </source>
</evidence>
<dbReference type="GO" id="GO:0005886">
    <property type="term" value="C:plasma membrane"/>
    <property type="evidence" value="ECO:0007669"/>
    <property type="project" value="UniProtKB-SubCell"/>
</dbReference>
<protein>
    <recommendedName>
        <fullName evidence="6">Cargo-transport protein YPP1</fullName>
    </recommendedName>
</protein>
<comment type="function">
    <text evidence="1">Involved in endocytosis.</text>
</comment>
<dbReference type="AlphaFoldDB" id="A0A1L0B7E5"/>
<keyword evidence="8" id="KW-1185">Reference proteome</keyword>
<dbReference type="CDD" id="cd23270">
    <property type="entry name" value="YPP1"/>
    <property type="match status" value="1"/>
</dbReference>